<evidence type="ECO:0000313" key="2">
    <source>
        <dbReference type="EMBL" id="GBG59412.1"/>
    </source>
</evidence>
<dbReference type="AlphaFoldDB" id="A0A388JNX3"/>
<dbReference type="EMBL" id="BFEA01000004">
    <property type="protein sequence ID" value="GBG59412.1"/>
    <property type="molecule type" value="Genomic_DNA"/>
</dbReference>
<comment type="caution">
    <text evidence="2">The sequence shown here is derived from an EMBL/GenBank/DDBJ whole genome shotgun (WGS) entry which is preliminary data.</text>
</comment>
<evidence type="ECO:0000313" key="3">
    <source>
        <dbReference type="Proteomes" id="UP000265515"/>
    </source>
</evidence>
<accession>A0A388JNX3</accession>
<reference evidence="2 3" key="1">
    <citation type="journal article" date="2018" name="Cell">
        <title>The Chara Genome: Secondary Complexity and Implications for Plant Terrestrialization.</title>
        <authorList>
            <person name="Nishiyama T."/>
            <person name="Sakayama H."/>
            <person name="Vries J.D."/>
            <person name="Buschmann H."/>
            <person name="Saint-Marcoux D."/>
            <person name="Ullrich K.K."/>
            <person name="Haas F.B."/>
            <person name="Vanderstraeten L."/>
            <person name="Becker D."/>
            <person name="Lang D."/>
            <person name="Vosolsobe S."/>
            <person name="Rombauts S."/>
            <person name="Wilhelmsson P.K.I."/>
            <person name="Janitza P."/>
            <person name="Kern R."/>
            <person name="Heyl A."/>
            <person name="Rumpler F."/>
            <person name="Villalobos L.I.A.C."/>
            <person name="Clay J.M."/>
            <person name="Skokan R."/>
            <person name="Toyoda A."/>
            <person name="Suzuki Y."/>
            <person name="Kagoshima H."/>
            <person name="Schijlen E."/>
            <person name="Tajeshwar N."/>
            <person name="Catarino B."/>
            <person name="Hetherington A.J."/>
            <person name="Saltykova A."/>
            <person name="Bonnot C."/>
            <person name="Breuninger H."/>
            <person name="Symeonidi A."/>
            <person name="Radhakrishnan G.V."/>
            <person name="Van Nieuwerburgh F."/>
            <person name="Deforce D."/>
            <person name="Chang C."/>
            <person name="Karol K.G."/>
            <person name="Hedrich R."/>
            <person name="Ulvskov P."/>
            <person name="Glockner G."/>
            <person name="Delwiche C.F."/>
            <person name="Petrasek J."/>
            <person name="Van de Peer Y."/>
            <person name="Friml J."/>
            <person name="Beilby M."/>
            <person name="Dolan L."/>
            <person name="Kohara Y."/>
            <person name="Sugano S."/>
            <person name="Fujiyama A."/>
            <person name="Delaux P.-M."/>
            <person name="Quint M."/>
            <person name="TheiBen G."/>
            <person name="Hagemann M."/>
            <person name="Harholt J."/>
            <person name="Dunand C."/>
            <person name="Zachgo S."/>
            <person name="Langdale J."/>
            <person name="Maumus F."/>
            <person name="Straeten D.V.D."/>
            <person name="Gould S.B."/>
            <person name="Rensing S.A."/>
        </authorList>
    </citation>
    <scope>NUCLEOTIDE SEQUENCE [LARGE SCALE GENOMIC DNA]</scope>
    <source>
        <strain evidence="2 3">S276</strain>
    </source>
</reference>
<dbReference type="Proteomes" id="UP000265515">
    <property type="component" value="Unassembled WGS sequence"/>
</dbReference>
<sequence>MSISPQTIIDSKSCSIDVDLGNAKRVASNNPQQSKVAEIGRSVVAVCQYVENEQQKRAAKEKRKADRKDAAEHLEVERREAELKERGKEEKYRREAERVETLKKEMDIKVAMQVDELRENVRAGIKHEIRDAISELCMAVTKEKQKQVYHESSDSESSASNTETKELSTTTRNLCIKEKRKRGEELVFEDNPLIKLPPKCTLIKASRPANLTTGFTRSKTRKTPSFIRKKKILALLEQSDV</sequence>
<protein>
    <submittedName>
        <fullName evidence="2">Uncharacterized protein</fullName>
    </submittedName>
</protein>
<dbReference type="Gramene" id="GBG59412">
    <property type="protein sequence ID" value="GBG59412"/>
    <property type="gene ID" value="CBR_g38438"/>
</dbReference>
<evidence type="ECO:0000256" key="1">
    <source>
        <dbReference type="SAM" id="MobiDB-lite"/>
    </source>
</evidence>
<keyword evidence="3" id="KW-1185">Reference proteome</keyword>
<feature type="region of interest" description="Disordered" evidence="1">
    <location>
        <begin position="147"/>
        <end position="170"/>
    </location>
</feature>
<proteinExistence type="predicted"/>
<feature type="region of interest" description="Disordered" evidence="1">
    <location>
        <begin position="55"/>
        <end position="90"/>
    </location>
</feature>
<name>A0A388JNX3_CHABU</name>
<organism evidence="2 3">
    <name type="scientific">Chara braunii</name>
    <name type="common">Braun's stonewort</name>
    <dbReference type="NCBI Taxonomy" id="69332"/>
    <lineage>
        <taxon>Eukaryota</taxon>
        <taxon>Viridiplantae</taxon>
        <taxon>Streptophyta</taxon>
        <taxon>Charophyceae</taxon>
        <taxon>Charales</taxon>
        <taxon>Characeae</taxon>
        <taxon>Chara</taxon>
    </lineage>
</organism>
<gene>
    <name evidence="2" type="ORF">CBR_g38438</name>
</gene>